<dbReference type="SUPFAM" id="SSF158446">
    <property type="entry name" value="IVS-encoded protein-like"/>
    <property type="match status" value="1"/>
</dbReference>
<dbReference type="NCBIfam" id="TIGR02436">
    <property type="entry name" value="four helix bundle protein"/>
    <property type="match status" value="1"/>
</dbReference>
<organism evidence="1 2">
    <name type="scientific">Candidatus Woesebacteria bacterium GW2011_GWB1_39_10</name>
    <dbReference type="NCBI Taxonomy" id="1618572"/>
    <lineage>
        <taxon>Bacteria</taxon>
        <taxon>Candidatus Woeseibacteriota</taxon>
    </lineage>
</organism>
<accession>A0A0G0LUF8</accession>
<comment type="caution">
    <text evidence="1">The sequence shown here is derived from an EMBL/GenBank/DDBJ whole genome shotgun (WGS) entry which is preliminary data.</text>
</comment>
<dbReference type="Pfam" id="PF05635">
    <property type="entry name" value="23S_rRNA_IVP"/>
    <property type="match status" value="1"/>
</dbReference>
<dbReference type="InterPro" id="IPR036583">
    <property type="entry name" value="23S_rRNA_IVS_sf"/>
</dbReference>
<evidence type="ECO:0000313" key="1">
    <source>
        <dbReference type="EMBL" id="KKQ91615.1"/>
    </source>
</evidence>
<dbReference type="Proteomes" id="UP000034774">
    <property type="component" value="Unassembled WGS sequence"/>
</dbReference>
<reference evidence="1 2" key="1">
    <citation type="journal article" date="2015" name="Nature">
        <title>rRNA introns, odd ribosomes, and small enigmatic genomes across a large radiation of phyla.</title>
        <authorList>
            <person name="Brown C.T."/>
            <person name="Hug L.A."/>
            <person name="Thomas B.C."/>
            <person name="Sharon I."/>
            <person name="Castelle C.J."/>
            <person name="Singh A."/>
            <person name="Wilkins M.J."/>
            <person name="Williams K.H."/>
            <person name="Banfield J.F."/>
        </authorList>
    </citation>
    <scope>NUCLEOTIDE SEQUENCE [LARGE SCALE GENOMIC DNA]</scope>
</reference>
<evidence type="ECO:0000313" key="2">
    <source>
        <dbReference type="Proteomes" id="UP000034774"/>
    </source>
</evidence>
<dbReference type="InterPro" id="IPR012657">
    <property type="entry name" value="23S_rRNA-intervening_sequence"/>
</dbReference>
<sequence>MRKIKSFNDLEVYKDSLGYLDDLYEIGYKIPHIKMRTQLFNSGEALAPIIAEGYAKQRNPLEAARFYEMAMAESDEVTVHLTKAIILSKRFAKIPVDKCNELKDKYIVLSKRLNKLASIWRSFSSKRR</sequence>
<dbReference type="EMBL" id="LBVU01000005">
    <property type="protein sequence ID" value="KKQ91615.1"/>
    <property type="molecule type" value="Genomic_DNA"/>
</dbReference>
<gene>
    <name evidence="1" type="ORF">UT17_C0005G0053</name>
</gene>
<evidence type="ECO:0008006" key="3">
    <source>
        <dbReference type="Google" id="ProtNLM"/>
    </source>
</evidence>
<name>A0A0G0LUF8_9BACT</name>
<protein>
    <recommendedName>
        <fullName evidence="3">Four helix bundle protein</fullName>
    </recommendedName>
</protein>
<proteinExistence type="predicted"/>
<dbReference type="Gene3D" id="1.20.1440.60">
    <property type="entry name" value="23S rRNA-intervening sequence"/>
    <property type="match status" value="1"/>
</dbReference>
<dbReference type="AlphaFoldDB" id="A0A0G0LUF8"/>